<accession>A0A5F2EXJ3</accession>
<sequence>MSSTWQDTAKSYVRRLVAERTKALAVATAVLLVLGVIGLLADEYDLVLFSILLLQGAIAGYLVTAPAQQPGATGDVRAAVDQSSARTLADLSRARQSILDAIAELDAKTK</sequence>
<reference evidence="2" key="1">
    <citation type="submission" date="2018-01" db="EMBL/GenBank/DDBJ databases">
        <authorList>
            <person name="Li J."/>
        </authorList>
    </citation>
    <scope>NUCLEOTIDE SEQUENCE [LARGE SCALE GENOMIC DNA]</scope>
    <source>
        <strain evidence="2">592</strain>
    </source>
</reference>
<dbReference type="KEGG" id="aez:C3E78_02220"/>
<dbReference type="Proteomes" id="UP000244384">
    <property type="component" value="Chromosome"/>
</dbReference>
<evidence type="ECO:0000313" key="1">
    <source>
        <dbReference type="EMBL" id="AWB91131.1"/>
    </source>
</evidence>
<dbReference type="AlphaFoldDB" id="A0A2S0WIG0"/>
<gene>
    <name evidence="1" type="ORF">C3E78_02220</name>
</gene>
<dbReference type="RefSeq" id="WP_108576777.1">
    <property type="nucleotide sequence ID" value="NZ_CP026952.1"/>
</dbReference>
<accession>A0A2S0WIG0</accession>
<proteinExistence type="predicted"/>
<protein>
    <submittedName>
        <fullName evidence="1">Uncharacterized protein</fullName>
    </submittedName>
</protein>
<name>A0A2S0WIG0_9ACTN</name>
<dbReference type="OrthoDB" id="3748487at2"/>
<organism evidence="1 2">
    <name type="scientific">Aeromicrobium chenweiae</name>
    <dbReference type="NCBI Taxonomy" id="2079793"/>
    <lineage>
        <taxon>Bacteria</taxon>
        <taxon>Bacillati</taxon>
        <taxon>Actinomycetota</taxon>
        <taxon>Actinomycetes</taxon>
        <taxon>Propionibacteriales</taxon>
        <taxon>Nocardioidaceae</taxon>
        <taxon>Aeromicrobium</taxon>
    </lineage>
</organism>
<keyword evidence="2" id="KW-1185">Reference proteome</keyword>
<evidence type="ECO:0000313" key="2">
    <source>
        <dbReference type="Proteomes" id="UP000244384"/>
    </source>
</evidence>
<dbReference type="EMBL" id="CP026952">
    <property type="protein sequence ID" value="AWB91131.1"/>
    <property type="molecule type" value="Genomic_DNA"/>
</dbReference>